<dbReference type="OrthoDB" id="8871309at2"/>
<feature type="domain" description="AB hydrolase-1" evidence="1">
    <location>
        <begin position="38"/>
        <end position="135"/>
    </location>
</feature>
<dbReference type="EC" id="3.1.1.3" evidence="2"/>
<reference evidence="2 3" key="1">
    <citation type="submission" date="2018-11" db="EMBL/GenBank/DDBJ databases">
        <authorList>
            <person name="Kleinhagauer T."/>
            <person name="Glaeser S.P."/>
            <person name="Spergser J."/>
            <person name="Ruckert C."/>
            <person name="Kaempfer P."/>
            <person name="Busse H.-J."/>
        </authorList>
    </citation>
    <scope>NUCLEOTIDE SEQUENCE [LARGE SCALE GENOMIC DNA]</scope>
    <source>
        <strain evidence="2 3">812CH</strain>
    </source>
</reference>
<dbReference type="Proteomes" id="UP000271426">
    <property type="component" value="Chromosome"/>
</dbReference>
<dbReference type="Gene3D" id="3.40.50.1820">
    <property type="entry name" value="alpha/beta hydrolase"/>
    <property type="match status" value="1"/>
</dbReference>
<evidence type="ECO:0000259" key="1">
    <source>
        <dbReference type="Pfam" id="PF12697"/>
    </source>
</evidence>
<dbReference type="Pfam" id="PF12697">
    <property type="entry name" value="Abhydrolase_6"/>
    <property type="match status" value="1"/>
</dbReference>
<proteinExistence type="predicted"/>
<dbReference type="InterPro" id="IPR029058">
    <property type="entry name" value="AB_hydrolase_fold"/>
</dbReference>
<keyword evidence="2" id="KW-0378">Hydrolase</keyword>
<gene>
    <name evidence="2" type="primary">lip1</name>
    <name evidence="2" type="ORF">CPPEL_00255</name>
</gene>
<evidence type="ECO:0000313" key="3">
    <source>
        <dbReference type="Proteomes" id="UP000271426"/>
    </source>
</evidence>
<accession>A0A3G6IRJ4</accession>
<dbReference type="GO" id="GO:0004806">
    <property type="term" value="F:triacylglycerol lipase activity"/>
    <property type="evidence" value="ECO:0007669"/>
    <property type="project" value="UniProtKB-EC"/>
</dbReference>
<protein>
    <submittedName>
        <fullName evidence="2">Lipase</fullName>
        <ecNumber evidence="2">3.1.1.3</ecNumber>
    </submittedName>
</protein>
<dbReference type="PANTHER" id="PTHR42886:SF29">
    <property type="entry name" value="PUMMELIG, ISOFORM A"/>
    <property type="match status" value="1"/>
</dbReference>
<dbReference type="InterPro" id="IPR000073">
    <property type="entry name" value="AB_hydrolase_1"/>
</dbReference>
<evidence type="ECO:0000313" key="2">
    <source>
        <dbReference type="EMBL" id="AZA08202.1"/>
    </source>
</evidence>
<dbReference type="SUPFAM" id="SSF53474">
    <property type="entry name" value="alpha/beta-Hydrolases"/>
    <property type="match status" value="1"/>
</dbReference>
<dbReference type="EMBL" id="CP033898">
    <property type="protein sequence ID" value="AZA08202.1"/>
    <property type="molecule type" value="Genomic_DNA"/>
</dbReference>
<dbReference type="KEGG" id="cpso:CPPEL_00255"/>
<sequence>MPKEVMNHTLPLSARLPARGLFEDDWRARPSKKHPYPVVLIHGTGVTKGDWMELGQDLREEGYAVFAPDFGFRSTVLVEESAEQVGAYIHAVLQVCEAKKVILVGHSQGGIIARYWMHHMGGAKHTHHLISLAVPHHGTLHGGVMNPLSKTKRGSEVMDSLISGFFGQSGFQMLKDSELINALNAKGETLEGVHYSCIATRTDSVIQPVESGFLDGARNIYLQQVDRNAMVLHEDLPYDPRARQLVHAEIRRLEHTPWRGHHQH</sequence>
<keyword evidence="3" id="KW-1185">Reference proteome</keyword>
<dbReference type="RefSeq" id="WP_123959031.1">
    <property type="nucleotide sequence ID" value="NZ_CP033898.1"/>
</dbReference>
<name>A0A3G6IRJ4_9CORY</name>
<organism evidence="2 3">
    <name type="scientific">Corynebacterium pseudopelargi</name>
    <dbReference type="NCBI Taxonomy" id="2080757"/>
    <lineage>
        <taxon>Bacteria</taxon>
        <taxon>Bacillati</taxon>
        <taxon>Actinomycetota</taxon>
        <taxon>Actinomycetes</taxon>
        <taxon>Mycobacteriales</taxon>
        <taxon>Corynebacteriaceae</taxon>
        <taxon>Corynebacterium</taxon>
    </lineage>
</organism>
<dbReference type="PANTHER" id="PTHR42886">
    <property type="entry name" value="RE40534P-RELATED"/>
    <property type="match status" value="1"/>
</dbReference>
<dbReference type="AlphaFoldDB" id="A0A3G6IRJ4"/>